<sequence>MIARVPTTSAEHHFAHAAERHYWDAVLLHDNGRLCNADHHFGFAVECALKSLLLRFTSAVTLNPKKEGKPGSKRPWYLDPATGKPRDLGHLPWVAADLALLARGRSATRTAAALGGLSAFDAWSVEERYRDGTAVAAQDVAARRTVAHAIITVHQQALINGGLL</sequence>
<evidence type="ECO:0000313" key="1">
    <source>
        <dbReference type="EMBL" id="SFD43527.1"/>
    </source>
</evidence>
<dbReference type="AlphaFoldDB" id="A0A1I1SAT3"/>
<evidence type="ECO:0000313" key="2">
    <source>
        <dbReference type="Proteomes" id="UP000199207"/>
    </source>
</evidence>
<dbReference type="Proteomes" id="UP000199207">
    <property type="component" value="Unassembled WGS sequence"/>
</dbReference>
<reference evidence="1 2" key="1">
    <citation type="submission" date="2016-10" db="EMBL/GenBank/DDBJ databases">
        <authorList>
            <person name="de Groot N.N."/>
        </authorList>
    </citation>
    <scope>NUCLEOTIDE SEQUENCE [LARGE SCALE GENOMIC DNA]</scope>
    <source>
        <strain evidence="1 2">CGMCC 4.5739</strain>
    </source>
</reference>
<protein>
    <submittedName>
        <fullName evidence="1">Uncharacterized protein</fullName>
    </submittedName>
</protein>
<keyword evidence="2" id="KW-1185">Reference proteome</keyword>
<accession>A0A1I1SAT3</accession>
<organism evidence="1 2">
    <name type="scientific">Streptomyces aidingensis</name>
    <dbReference type="NCBI Taxonomy" id="910347"/>
    <lineage>
        <taxon>Bacteria</taxon>
        <taxon>Bacillati</taxon>
        <taxon>Actinomycetota</taxon>
        <taxon>Actinomycetes</taxon>
        <taxon>Kitasatosporales</taxon>
        <taxon>Streptomycetaceae</taxon>
        <taxon>Streptomyces</taxon>
    </lineage>
</organism>
<dbReference type="EMBL" id="FOLM01000015">
    <property type="protein sequence ID" value="SFD43527.1"/>
    <property type="molecule type" value="Genomic_DNA"/>
</dbReference>
<dbReference type="STRING" id="910347.SAMN05421773_11550"/>
<gene>
    <name evidence="1" type="ORF">SAMN05421773_11550</name>
</gene>
<proteinExistence type="predicted"/>
<name>A0A1I1SAT3_9ACTN</name>